<organism evidence="3 4">
    <name type="scientific">Perkinsus olseni</name>
    <name type="common">Perkinsus atlanticus</name>
    <dbReference type="NCBI Taxonomy" id="32597"/>
    <lineage>
        <taxon>Eukaryota</taxon>
        <taxon>Sar</taxon>
        <taxon>Alveolata</taxon>
        <taxon>Perkinsozoa</taxon>
        <taxon>Perkinsea</taxon>
        <taxon>Perkinsida</taxon>
        <taxon>Perkinsidae</taxon>
        <taxon>Perkinsus</taxon>
    </lineage>
</organism>
<protein>
    <submittedName>
        <fullName evidence="3">Uncharacterized protein</fullName>
    </submittedName>
</protein>
<feature type="transmembrane region" description="Helical" evidence="2">
    <location>
        <begin position="147"/>
        <end position="164"/>
    </location>
</feature>
<evidence type="ECO:0000313" key="3">
    <source>
        <dbReference type="EMBL" id="KAF4659769.1"/>
    </source>
</evidence>
<gene>
    <name evidence="3" type="ORF">FOL46_006452</name>
</gene>
<feature type="transmembrane region" description="Helical" evidence="2">
    <location>
        <begin position="80"/>
        <end position="96"/>
    </location>
</feature>
<proteinExistence type="predicted"/>
<dbReference type="AlphaFoldDB" id="A0A7J6LKF4"/>
<evidence type="ECO:0000313" key="4">
    <source>
        <dbReference type="Proteomes" id="UP000572268"/>
    </source>
</evidence>
<keyword evidence="2" id="KW-0472">Membrane</keyword>
<keyword evidence="2" id="KW-1133">Transmembrane helix</keyword>
<reference evidence="3 4" key="1">
    <citation type="submission" date="2020-04" db="EMBL/GenBank/DDBJ databases">
        <title>Perkinsus olseni comparative genomics.</title>
        <authorList>
            <person name="Bogema D.R."/>
        </authorList>
    </citation>
    <scope>NUCLEOTIDE SEQUENCE [LARGE SCALE GENOMIC DNA]</scope>
    <source>
        <strain evidence="3">ATCC PRA-31</strain>
    </source>
</reference>
<feature type="transmembrane region" description="Helical" evidence="2">
    <location>
        <begin position="108"/>
        <end position="127"/>
    </location>
</feature>
<evidence type="ECO:0000256" key="2">
    <source>
        <dbReference type="SAM" id="Phobius"/>
    </source>
</evidence>
<dbReference type="EMBL" id="JABANN010000417">
    <property type="protein sequence ID" value="KAF4659769.1"/>
    <property type="molecule type" value="Genomic_DNA"/>
</dbReference>
<accession>A0A7J6LKF4</accession>
<evidence type="ECO:0000256" key="1">
    <source>
        <dbReference type="SAM" id="MobiDB-lite"/>
    </source>
</evidence>
<sequence length="278" mass="31092">MSASGEYSLSNAWAVAPWVSKTVAVVHLIGMSTAWLMAEVVHYRSTPEVLAVWSINSGDILCLFMAPWMSWKAGGGQHELSLFLTLLASITILNRLPAFERRYGSWRCLASTLACLMAINGIFIGVMEASCLSSGISFDPYFGCNQYLWGMWPFAIFIVTRQCMDHPRGRVDFWGAWQISNKCIPIRSPDANSMGLSQWCTTGLNMESCVHAGINSSMWWNVSIFDASMLPIMVTNPFTLYPRASIMEHRCRSLSRSYGKRGKHRDADDAPDEITYSV</sequence>
<comment type="caution">
    <text evidence="3">The sequence shown here is derived from an EMBL/GenBank/DDBJ whole genome shotgun (WGS) entry which is preliminary data.</text>
</comment>
<keyword evidence="2" id="KW-0812">Transmembrane</keyword>
<feature type="transmembrane region" description="Helical" evidence="2">
    <location>
        <begin position="49"/>
        <end position="68"/>
    </location>
</feature>
<name>A0A7J6LKF4_PEROL</name>
<feature type="region of interest" description="Disordered" evidence="1">
    <location>
        <begin position="258"/>
        <end position="278"/>
    </location>
</feature>
<dbReference type="Proteomes" id="UP000572268">
    <property type="component" value="Unassembled WGS sequence"/>
</dbReference>
<feature type="transmembrane region" description="Helical" evidence="2">
    <location>
        <begin position="12"/>
        <end position="37"/>
    </location>
</feature>